<dbReference type="RefSeq" id="WP_163648142.1">
    <property type="nucleotide sequence ID" value="NZ_JAGXFD010000001.1"/>
</dbReference>
<dbReference type="InterPro" id="IPR023214">
    <property type="entry name" value="HAD_sf"/>
</dbReference>
<dbReference type="InterPro" id="IPR006379">
    <property type="entry name" value="HAD-SF_hydro_IIB"/>
</dbReference>
<reference evidence="1 2" key="1">
    <citation type="submission" date="2021-05" db="EMBL/GenBank/DDBJ databases">
        <title>Petroleum and Energy Research Collection (APPE): ex situ preservation of microbial diversity associated with the oil industry and exploitation of its biotechnological potential.</title>
        <authorList>
            <person name="Paixao C.T.M."/>
            <person name="Gomes M.B."/>
            <person name="Oliveira V.M."/>
        </authorList>
    </citation>
    <scope>NUCLEOTIDE SEQUENCE [LARGE SCALE GENOMIC DNA]</scope>
    <source>
        <strain evidence="1 2">LIT2</strain>
    </source>
</reference>
<dbReference type="NCBIfam" id="TIGR01484">
    <property type="entry name" value="HAD-SF-IIB"/>
    <property type="match status" value="1"/>
</dbReference>
<dbReference type="Proteomes" id="UP001319883">
    <property type="component" value="Unassembled WGS sequence"/>
</dbReference>
<keyword evidence="2" id="KW-1185">Reference proteome</keyword>
<gene>
    <name evidence="1" type="ORF">KGQ91_05875</name>
</gene>
<dbReference type="Gene3D" id="3.40.50.1000">
    <property type="entry name" value="HAD superfamily/HAD-like"/>
    <property type="match status" value="2"/>
</dbReference>
<protein>
    <submittedName>
        <fullName evidence="1">HAD-IIB family hydrolase</fullName>
    </submittedName>
</protein>
<name>A0ABS7WYG5_9GAMM</name>
<organism evidence="1 2">
    <name type="scientific">Modicisalibacter tunisiensis</name>
    <dbReference type="NCBI Taxonomy" id="390637"/>
    <lineage>
        <taxon>Bacteria</taxon>
        <taxon>Pseudomonadati</taxon>
        <taxon>Pseudomonadota</taxon>
        <taxon>Gammaproteobacteria</taxon>
        <taxon>Oceanospirillales</taxon>
        <taxon>Halomonadaceae</taxon>
        <taxon>Modicisalibacter</taxon>
    </lineage>
</organism>
<dbReference type="EMBL" id="JAGXFD010000001">
    <property type="protein sequence ID" value="MBZ9567209.1"/>
    <property type="molecule type" value="Genomic_DNA"/>
</dbReference>
<keyword evidence="1" id="KW-0378">Hydrolase</keyword>
<dbReference type="GO" id="GO:0016787">
    <property type="term" value="F:hydrolase activity"/>
    <property type="evidence" value="ECO:0007669"/>
    <property type="project" value="UniProtKB-KW"/>
</dbReference>
<dbReference type="SUPFAM" id="SSF56784">
    <property type="entry name" value="HAD-like"/>
    <property type="match status" value="1"/>
</dbReference>
<proteinExistence type="predicted"/>
<comment type="caution">
    <text evidence="1">The sequence shown here is derived from an EMBL/GenBank/DDBJ whole genome shotgun (WGS) entry which is preliminary data.</text>
</comment>
<sequence>MSPMKMTSSPELAAVDVVLTDVDDTLTRRGRLSSATLAAIERLADAGVAVVPVTGGCAGWCDHIVRAWPVAAVIGESGALRLKRAAGGGLDCHSVRPLATLRDEQRRLLTIAERAMQAVPDARLAADQPYRLADVAVDHAQDVPPLAAAQVERLLATFRAEGARARASSIHVNAWFGEHDKATMAAWVLEHDLGLSVAEQQRRVLFIGDAPNDAPLFARQPLSVGVANLAPHLDQLPTPPRWLCEAGHGEGFVEMAEHLLAARRARPGRC</sequence>
<dbReference type="InterPro" id="IPR036412">
    <property type="entry name" value="HAD-like_sf"/>
</dbReference>
<accession>A0ABS7WYG5</accession>
<evidence type="ECO:0000313" key="1">
    <source>
        <dbReference type="EMBL" id="MBZ9567209.1"/>
    </source>
</evidence>
<evidence type="ECO:0000313" key="2">
    <source>
        <dbReference type="Proteomes" id="UP001319883"/>
    </source>
</evidence>